<dbReference type="EMBL" id="CP030050">
    <property type="protein sequence ID" value="QOZ73745.1"/>
    <property type="molecule type" value="Genomic_DNA"/>
</dbReference>
<dbReference type="KEGG" id="barh:WN72_35350"/>
<dbReference type="Pfam" id="PF22622">
    <property type="entry name" value="MFE-2_hydrat-2_N"/>
    <property type="match status" value="1"/>
</dbReference>
<feature type="domain" description="Peroxisomal multifunctional enzyme type 2-like N-terminal" evidence="2">
    <location>
        <begin position="28"/>
        <end position="155"/>
    </location>
</feature>
<organism evidence="3 4">
    <name type="scientific">Bradyrhizobium arachidis</name>
    <dbReference type="NCBI Taxonomy" id="858423"/>
    <lineage>
        <taxon>Bacteria</taxon>
        <taxon>Pseudomonadati</taxon>
        <taxon>Pseudomonadota</taxon>
        <taxon>Alphaproteobacteria</taxon>
        <taxon>Hyphomicrobiales</taxon>
        <taxon>Nitrobacteraceae</taxon>
        <taxon>Bradyrhizobium</taxon>
    </lineage>
</organism>
<feature type="domain" description="MaoC-like" evidence="1">
    <location>
        <begin position="172"/>
        <end position="285"/>
    </location>
</feature>
<reference evidence="3 4" key="1">
    <citation type="submission" date="2018-06" db="EMBL/GenBank/DDBJ databases">
        <title>Comparative genomics of Bradyrhizobium nodulating Arachidis hypogaea.</title>
        <authorList>
            <person name="Li Y."/>
        </authorList>
    </citation>
    <scope>NUCLEOTIDE SEQUENCE [LARGE SCALE GENOMIC DNA]</scope>
    <source>
        <strain evidence="3 4">CCBAU 051107</strain>
    </source>
</reference>
<proteinExistence type="predicted"/>
<dbReference type="InterPro" id="IPR054357">
    <property type="entry name" value="MFE-2_N"/>
</dbReference>
<dbReference type="PANTHER" id="PTHR13078:SF56">
    <property type="entry name" value="PEROXISOMAL MULTIFUNCTIONAL ENZYME TYPE 2"/>
    <property type="match status" value="1"/>
</dbReference>
<dbReference type="Pfam" id="PF01575">
    <property type="entry name" value="MaoC_dehydratas"/>
    <property type="match status" value="1"/>
</dbReference>
<dbReference type="SUPFAM" id="SSF54637">
    <property type="entry name" value="Thioesterase/thiol ester dehydrase-isomerase"/>
    <property type="match status" value="2"/>
</dbReference>
<evidence type="ECO:0000259" key="2">
    <source>
        <dbReference type="Pfam" id="PF22622"/>
    </source>
</evidence>
<dbReference type="GO" id="GO:0044594">
    <property type="term" value="F:17-beta-hydroxysteroid dehydrogenase (NAD+) activity"/>
    <property type="evidence" value="ECO:0007669"/>
    <property type="project" value="TreeGrafter"/>
</dbReference>
<dbReference type="GO" id="GO:0003857">
    <property type="term" value="F:(3S)-3-hydroxyacyl-CoA dehydrogenase (NAD+) activity"/>
    <property type="evidence" value="ECO:0007669"/>
    <property type="project" value="TreeGrafter"/>
</dbReference>
<accession>A0AAE7P094</accession>
<gene>
    <name evidence="3" type="ORF">WN72_35350</name>
</gene>
<dbReference type="GO" id="GO:0004300">
    <property type="term" value="F:enoyl-CoA hydratase activity"/>
    <property type="evidence" value="ECO:0007669"/>
    <property type="project" value="TreeGrafter"/>
</dbReference>
<protein>
    <submittedName>
        <fullName evidence="3">3-alpha,7-alpha, 12-alpha-trihydroxy-5-beta-cholest-24-enoyl-CoA hydratase</fullName>
    </submittedName>
</protein>
<dbReference type="CDD" id="cd03448">
    <property type="entry name" value="HDE_HSD"/>
    <property type="match status" value="1"/>
</dbReference>
<name>A0AAE7P094_9BRAD</name>
<evidence type="ECO:0000313" key="4">
    <source>
        <dbReference type="Proteomes" id="UP000594015"/>
    </source>
</evidence>
<dbReference type="InterPro" id="IPR002539">
    <property type="entry name" value="MaoC-like_dom"/>
</dbReference>
<dbReference type="Proteomes" id="UP000594015">
    <property type="component" value="Chromosome"/>
</dbReference>
<dbReference type="AlphaFoldDB" id="A0AAE7P094"/>
<dbReference type="Gene3D" id="3.10.129.10">
    <property type="entry name" value="Hotdog Thioesterase"/>
    <property type="match status" value="2"/>
</dbReference>
<dbReference type="InterPro" id="IPR029069">
    <property type="entry name" value="HotDog_dom_sf"/>
</dbReference>
<dbReference type="PANTHER" id="PTHR13078">
    <property type="entry name" value="PEROXISOMAL MULTIFUNCTIONAL ENZYME TYPE 2-RELATED"/>
    <property type="match status" value="1"/>
</dbReference>
<evidence type="ECO:0000313" key="3">
    <source>
        <dbReference type="EMBL" id="QOZ73745.1"/>
    </source>
</evidence>
<sequence>MNRDSPAWEDILNLEAVRNFRFEPVTQSYTRRDTMLYALGLGFGSDPLDPAQLDFVYEANLKAVPSICCVLAHPGFWAKRPELGIDWLKLLHGEQHFEIHAPMPAEGTVRASYEIVSVADKGAGKGAILHLVKTLDDAISGLKLATVHSVPFLRGDGGCGSFGNVPAEPTALPEQAPSQTQDIATLPQSALIYRLSGDYNPIHADPDAAARAGFDRPILHGLCTLGIATRAVVATLADGRPERLLSLSARFSRPVFPGETIRTEFLSVGGQIRFRSRVIERDVVVLDRGTAVLRD</sequence>
<evidence type="ECO:0000259" key="1">
    <source>
        <dbReference type="Pfam" id="PF01575"/>
    </source>
</evidence>
<dbReference type="GO" id="GO:0006635">
    <property type="term" value="P:fatty acid beta-oxidation"/>
    <property type="evidence" value="ECO:0007669"/>
    <property type="project" value="TreeGrafter"/>
</dbReference>